<comment type="similarity">
    <text evidence="1">Belongs to the eukaryotic ribosomal protein eL14 family.</text>
</comment>
<evidence type="ECO:0000313" key="6">
    <source>
        <dbReference type="Proteomes" id="UP000790833"/>
    </source>
</evidence>
<proteinExistence type="inferred from homology"/>
<name>A0A9P7V5G0_9ASCO</name>
<sequence>MSSVTTSNWRFVELGRVVLIDNKELATIVEIIDQKRVLIDGPNVSRQAIALAKVVLTPLVLPNLPRGARSTVVAKKWAAAEIDGKWAKTSWAKKLASRSKRAQLSDFERFQVLVLKKQRRFAVNKALAKA</sequence>
<keyword evidence="6" id="KW-1185">Reference proteome</keyword>
<dbReference type="RefSeq" id="XP_043047057.1">
    <property type="nucleotide sequence ID" value="XM_043193836.1"/>
</dbReference>
<evidence type="ECO:0000259" key="4">
    <source>
        <dbReference type="Pfam" id="PF01929"/>
    </source>
</evidence>
<gene>
    <name evidence="5" type="primary">RPL14B</name>
    <name evidence="5" type="ORF">KQ657_003100</name>
</gene>
<dbReference type="Proteomes" id="UP000790833">
    <property type="component" value="Unassembled WGS sequence"/>
</dbReference>
<organism evidence="5 6">
    <name type="scientific">Scheffersomyces spartinae</name>
    <dbReference type="NCBI Taxonomy" id="45513"/>
    <lineage>
        <taxon>Eukaryota</taxon>
        <taxon>Fungi</taxon>
        <taxon>Dikarya</taxon>
        <taxon>Ascomycota</taxon>
        <taxon>Saccharomycotina</taxon>
        <taxon>Pichiomycetes</taxon>
        <taxon>Debaryomycetaceae</taxon>
        <taxon>Scheffersomyces</taxon>
    </lineage>
</organism>
<accession>A0A9P7V5G0</accession>
<evidence type="ECO:0000313" key="5">
    <source>
        <dbReference type="EMBL" id="KAG7191505.1"/>
    </source>
</evidence>
<dbReference type="GO" id="GO:0003723">
    <property type="term" value="F:RNA binding"/>
    <property type="evidence" value="ECO:0007669"/>
    <property type="project" value="InterPro"/>
</dbReference>
<dbReference type="InterPro" id="IPR008991">
    <property type="entry name" value="Translation_prot_SH3-like_sf"/>
</dbReference>
<evidence type="ECO:0000256" key="3">
    <source>
        <dbReference type="ARBA" id="ARBA00023274"/>
    </source>
</evidence>
<dbReference type="AlphaFoldDB" id="A0A9P7V5G0"/>
<dbReference type="PANTHER" id="PTHR11127:SF2">
    <property type="entry name" value="LARGE RIBOSOMAL SUBUNIT PROTEIN EL14"/>
    <property type="match status" value="1"/>
</dbReference>
<dbReference type="OrthoDB" id="1875589at2759"/>
<dbReference type="SUPFAM" id="SSF50104">
    <property type="entry name" value="Translation proteins SH3-like domain"/>
    <property type="match status" value="1"/>
</dbReference>
<evidence type="ECO:0000256" key="2">
    <source>
        <dbReference type="ARBA" id="ARBA00022980"/>
    </source>
</evidence>
<evidence type="ECO:0000256" key="1">
    <source>
        <dbReference type="ARBA" id="ARBA00006592"/>
    </source>
</evidence>
<dbReference type="GO" id="GO:0003735">
    <property type="term" value="F:structural constituent of ribosome"/>
    <property type="evidence" value="ECO:0007669"/>
    <property type="project" value="InterPro"/>
</dbReference>
<dbReference type="EMBL" id="JAHMUF010000028">
    <property type="protein sequence ID" value="KAG7191505.1"/>
    <property type="molecule type" value="Genomic_DNA"/>
</dbReference>
<reference evidence="5" key="1">
    <citation type="submission" date="2021-03" db="EMBL/GenBank/DDBJ databases">
        <authorList>
            <person name="Palmer J.M."/>
        </authorList>
    </citation>
    <scope>NUCLEOTIDE SEQUENCE</scope>
    <source>
        <strain evidence="5">ARV_011</strain>
    </source>
</reference>
<protein>
    <submittedName>
        <fullName evidence="5">60S ribosomal protein L14B</fullName>
    </submittedName>
</protein>
<dbReference type="GO" id="GO:0006412">
    <property type="term" value="P:translation"/>
    <property type="evidence" value="ECO:0007669"/>
    <property type="project" value="InterPro"/>
</dbReference>
<dbReference type="GeneID" id="66116474"/>
<dbReference type="PANTHER" id="PTHR11127">
    <property type="entry name" value="60S RIBOSOMAL PROTEIN L14"/>
    <property type="match status" value="1"/>
</dbReference>
<dbReference type="Gene3D" id="6.10.250.2270">
    <property type="match status" value="1"/>
</dbReference>
<keyword evidence="2 5" id="KW-0689">Ribosomal protein</keyword>
<dbReference type="CDD" id="cd23702">
    <property type="entry name" value="eL14"/>
    <property type="match status" value="1"/>
</dbReference>
<dbReference type="InterPro" id="IPR002784">
    <property type="entry name" value="Ribosomal_eL14_dom"/>
</dbReference>
<dbReference type="Pfam" id="PF01929">
    <property type="entry name" value="Ribosomal_L14e"/>
    <property type="match status" value="1"/>
</dbReference>
<dbReference type="Gene3D" id="2.30.30.30">
    <property type="match status" value="1"/>
</dbReference>
<dbReference type="GO" id="GO:0022625">
    <property type="term" value="C:cytosolic large ribosomal subunit"/>
    <property type="evidence" value="ECO:0007669"/>
    <property type="project" value="TreeGrafter"/>
</dbReference>
<comment type="caution">
    <text evidence="5">The sequence shown here is derived from an EMBL/GenBank/DDBJ whole genome shotgun (WGS) entry which is preliminary data.</text>
</comment>
<dbReference type="GO" id="GO:0042273">
    <property type="term" value="P:ribosomal large subunit biogenesis"/>
    <property type="evidence" value="ECO:0007669"/>
    <property type="project" value="TreeGrafter"/>
</dbReference>
<feature type="domain" description="Large ribosomal subunit protein eL14" evidence="4">
    <location>
        <begin position="46"/>
        <end position="120"/>
    </location>
</feature>
<dbReference type="InterPro" id="IPR014722">
    <property type="entry name" value="Rib_uL2_dom2"/>
</dbReference>
<keyword evidence="3" id="KW-0687">Ribonucleoprotein</keyword>
<dbReference type="InterPro" id="IPR039660">
    <property type="entry name" value="Ribosomal_eL14"/>
</dbReference>